<evidence type="ECO:0000259" key="7">
    <source>
        <dbReference type="Pfam" id="PF00892"/>
    </source>
</evidence>
<evidence type="ECO:0000256" key="3">
    <source>
        <dbReference type="ARBA" id="ARBA00022692"/>
    </source>
</evidence>
<feature type="domain" description="EamA" evidence="7">
    <location>
        <begin position="7"/>
        <end position="141"/>
    </location>
</feature>
<dbReference type="GO" id="GO:0005886">
    <property type="term" value="C:plasma membrane"/>
    <property type="evidence" value="ECO:0007669"/>
    <property type="project" value="UniProtKB-SubCell"/>
</dbReference>
<sequence length="299" mass="31336">MSRSLANALMLLIALIWGTTFVAQQLGMDHVGPLTYTGARFLLGAAFILPLALREYARLTQRGVVIEARDWLGWCGLGLLLFLGAVLQQYGVAMTSVSNAGFLTALYVPLVPILAWLVGHERPHPAVWLAAATCFVGTFLLGGGRFDAFNIGDFWVILSTLFWAAHVLYVGRLAAGKGTPILVALTQFVVCGALASVLALWQEPVTLAGLGAGLPAILYGGLLSVGIGFTLQVVAQRHTKPADAAILLSSEILFAAIAGALYLGERLSGIQLAGGALIFAAMVGVQLAPLFARPAAEAA</sequence>
<dbReference type="Pfam" id="PF00892">
    <property type="entry name" value="EamA"/>
    <property type="match status" value="2"/>
</dbReference>
<feature type="transmembrane region" description="Helical" evidence="6">
    <location>
        <begin position="71"/>
        <end position="91"/>
    </location>
</feature>
<evidence type="ECO:0000256" key="2">
    <source>
        <dbReference type="ARBA" id="ARBA00022475"/>
    </source>
</evidence>
<protein>
    <submittedName>
        <fullName evidence="8">DMT family transporter</fullName>
    </submittedName>
</protein>
<reference evidence="8" key="1">
    <citation type="submission" date="2020-11" db="EMBL/GenBank/DDBJ databases">
        <title>Azospira restricta DSM 18626 genome sequence.</title>
        <authorList>
            <person name="Moe W.M."/>
        </authorList>
    </citation>
    <scope>NUCLEOTIDE SEQUENCE</scope>
    <source>
        <strain evidence="8">DSM 18626</strain>
    </source>
</reference>
<feature type="transmembrane region" description="Helical" evidence="6">
    <location>
        <begin position="207"/>
        <end position="233"/>
    </location>
</feature>
<feature type="transmembrane region" description="Helical" evidence="6">
    <location>
        <begin position="97"/>
        <end position="118"/>
    </location>
</feature>
<evidence type="ECO:0000256" key="4">
    <source>
        <dbReference type="ARBA" id="ARBA00022989"/>
    </source>
</evidence>
<evidence type="ECO:0000313" key="9">
    <source>
        <dbReference type="Proteomes" id="UP000663444"/>
    </source>
</evidence>
<dbReference type="PANTHER" id="PTHR42920:SF5">
    <property type="entry name" value="EAMA DOMAIN-CONTAINING PROTEIN"/>
    <property type="match status" value="1"/>
</dbReference>
<evidence type="ECO:0000256" key="6">
    <source>
        <dbReference type="SAM" id="Phobius"/>
    </source>
</evidence>
<dbReference type="KEGG" id="ares:IWH25_08600"/>
<dbReference type="EMBL" id="CP064781">
    <property type="protein sequence ID" value="QRJ65364.1"/>
    <property type="molecule type" value="Genomic_DNA"/>
</dbReference>
<dbReference type="RefSeq" id="WP_203388894.1">
    <property type="nucleotide sequence ID" value="NZ_CP064781.1"/>
</dbReference>
<feature type="transmembrane region" description="Helical" evidence="6">
    <location>
        <begin position="245"/>
        <end position="264"/>
    </location>
</feature>
<evidence type="ECO:0000256" key="1">
    <source>
        <dbReference type="ARBA" id="ARBA00004651"/>
    </source>
</evidence>
<keyword evidence="3 6" id="KW-0812">Transmembrane</keyword>
<keyword evidence="5 6" id="KW-0472">Membrane</keyword>
<feature type="domain" description="EamA" evidence="7">
    <location>
        <begin position="151"/>
        <end position="284"/>
    </location>
</feature>
<keyword evidence="9" id="KW-1185">Reference proteome</keyword>
<dbReference type="InterPro" id="IPR051258">
    <property type="entry name" value="Diverse_Substrate_Transporter"/>
</dbReference>
<feature type="transmembrane region" description="Helical" evidence="6">
    <location>
        <begin position="125"/>
        <end position="142"/>
    </location>
</feature>
<accession>A0A974SS26</accession>
<keyword evidence="2" id="KW-1003">Cell membrane</keyword>
<proteinExistence type="predicted"/>
<dbReference type="AlphaFoldDB" id="A0A974SS26"/>
<feature type="transmembrane region" description="Helical" evidence="6">
    <location>
        <begin position="270"/>
        <end position="292"/>
    </location>
</feature>
<evidence type="ECO:0000313" key="8">
    <source>
        <dbReference type="EMBL" id="QRJ65364.1"/>
    </source>
</evidence>
<dbReference type="PANTHER" id="PTHR42920">
    <property type="entry name" value="OS03G0707200 PROTEIN-RELATED"/>
    <property type="match status" value="1"/>
</dbReference>
<feature type="transmembrane region" description="Helical" evidence="6">
    <location>
        <begin position="181"/>
        <end position="201"/>
    </location>
</feature>
<dbReference type="InterPro" id="IPR000620">
    <property type="entry name" value="EamA_dom"/>
</dbReference>
<comment type="subcellular location">
    <subcellularLocation>
        <location evidence="1">Cell membrane</location>
        <topology evidence="1">Multi-pass membrane protein</topology>
    </subcellularLocation>
</comment>
<name>A0A974SS26_9RHOO</name>
<dbReference type="SUPFAM" id="SSF103481">
    <property type="entry name" value="Multidrug resistance efflux transporter EmrE"/>
    <property type="match status" value="2"/>
</dbReference>
<keyword evidence="4 6" id="KW-1133">Transmembrane helix</keyword>
<feature type="transmembrane region" description="Helical" evidence="6">
    <location>
        <begin position="154"/>
        <end position="174"/>
    </location>
</feature>
<dbReference type="Proteomes" id="UP000663444">
    <property type="component" value="Chromosome"/>
</dbReference>
<organism evidence="8 9">
    <name type="scientific">Azospira restricta</name>
    <dbReference type="NCBI Taxonomy" id="404405"/>
    <lineage>
        <taxon>Bacteria</taxon>
        <taxon>Pseudomonadati</taxon>
        <taxon>Pseudomonadota</taxon>
        <taxon>Betaproteobacteria</taxon>
        <taxon>Rhodocyclales</taxon>
        <taxon>Rhodocyclaceae</taxon>
        <taxon>Azospira</taxon>
    </lineage>
</organism>
<feature type="transmembrane region" description="Helical" evidence="6">
    <location>
        <begin position="33"/>
        <end position="51"/>
    </location>
</feature>
<dbReference type="InterPro" id="IPR037185">
    <property type="entry name" value="EmrE-like"/>
</dbReference>
<evidence type="ECO:0000256" key="5">
    <source>
        <dbReference type="ARBA" id="ARBA00023136"/>
    </source>
</evidence>
<gene>
    <name evidence="8" type="ORF">IWH25_08600</name>
</gene>